<evidence type="ECO:0000313" key="2">
    <source>
        <dbReference type="Proteomes" id="UP001497680"/>
    </source>
</evidence>
<protein>
    <submittedName>
        <fullName evidence="1">Uncharacterized protein</fullName>
    </submittedName>
</protein>
<gene>
    <name evidence="1" type="ORF">F4821DRAFT_257490</name>
</gene>
<comment type="caution">
    <text evidence="1">The sequence shown here is derived from an EMBL/GenBank/DDBJ whole genome shotgun (WGS) entry which is preliminary data.</text>
</comment>
<sequence length="275" mass="29048">MAPTSKSSAPGSSSSSKATTGNPAPDFAVNMNRIQMQLEARLKAARAFLPSRSDGAAIASGSSGSFSALHTSNPQSQSQSQSQLQQSRDESARAAAARRQAQEVEFAEDRGLDPNAGIGLVVRAPGTGGNESARDRDTAKLRGRLLGKRGRGAGGDGDGQYKWQRKEDSSDEEAGRGGLGRARGKRSRMEMEEDEGVRKNGDAAEANAPTEPNAPATREVEGQGDATVGGEDAVETPTTKSMEKDGSNRLDTEGNSKKKRKKKKKKKSKDRAEDS</sequence>
<keyword evidence="2" id="KW-1185">Reference proteome</keyword>
<dbReference type="Proteomes" id="UP001497680">
    <property type="component" value="Unassembled WGS sequence"/>
</dbReference>
<proteinExistence type="predicted"/>
<name>A0ACC0D8B3_9PEZI</name>
<dbReference type="EMBL" id="MU394298">
    <property type="protein sequence ID" value="KAI6088993.1"/>
    <property type="molecule type" value="Genomic_DNA"/>
</dbReference>
<accession>A0ACC0D8B3</accession>
<organism evidence="1 2">
    <name type="scientific">Hypoxylon rubiginosum</name>
    <dbReference type="NCBI Taxonomy" id="110542"/>
    <lineage>
        <taxon>Eukaryota</taxon>
        <taxon>Fungi</taxon>
        <taxon>Dikarya</taxon>
        <taxon>Ascomycota</taxon>
        <taxon>Pezizomycotina</taxon>
        <taxon>Sordariomycetes</taxon>
        <taxon>Xylariomycetidae</taxon>
        <taxon>Xylariales</taxon>
        <taxon>Hypoxylaceae</taxon>
        <taxon>Hypoxylon</taxon>
    </lineage>
</organism>
<evidence type="ECO:0000313" key="1">
    <source>
        <dbReference type="EMBL" id="KAI6088993.1"/>
    </source>
</evidence>
<reference evidence="1 2" key="1">
    <citation type="journal article" date="2022" name="New Phytol.">
        <title>Ecological generalism drives hyperdiversity of secondary metabolite gene clusters in xylarialean endophytes.</title>
        <authorList>
            <person name="Franco M.E.E."/>
            <person name="Wisecaver J.H."/>
            <person name="Arnold A.E."/>
            <person name="Ju Y.M."/>
            <person name="Slot J.C."/>
            <person name="Ahrendt S."/>
            <person name="Moore L.P."/>
            <person name="Eastman K.E."/>
            <person name="Scott K."/>
            <person name="Konkel Z."/>
            <person name="Mondo S.J."/>
            <person name="Kuo A."/>
            <person name="Hayes R.D."/>
            <person name="Haridas S."/>
            <person name="Andreopoulos B."/>
            <person name="Riley R."/>
            <person name="LaButti K."/>
            <person name="Pangilinan J."/>
            <person name="Lipzen A."/>
            <person name="Amirebrahimi M."/>
            <person name="Yan J."/>
            <person name="Adam C."/>
            <person name="Keymanesh K."/>
            <person name="Ng V."/>
            <person name="Louie K."/>
            <person name="Northen T."/>
            <person name="Drula E."/>
            <person name="Henrissat B."/>
            <person name="Hsieh H.M."/>
            <person name="Youens-Clark K."/>
            <person name="Lutzoni F."/>
            <person name="Miadlikowska J."/>
            <person name="Eastwood D.C."/>
            <person name="Hamelin R.C."/>
            <person name="Grigoriev I.V."/>
            <person name="U'Ren J.M."/>
        </authorList>
    </citation>
    <scope>NUCLEOTIDE SEQUENCE [LARGE SCALE GENOMIC DNA]</scope>
    <source>
        <strain evidence="1 2">ER1909</strain>
    </source>
</reference>